<dbReference type="Pfam" id="PF26002">
    <property type="entry name" value="Beta-barrel_AprE"/>
    <property type="match status" value="1"/>
</dbReference>
<keyword evidence="4 9" id="KW-1003">Cell membrane</keyword>
<evidence type="ECO:0000256" key="2">
    <source>
        <dbReference type="ARBA" id="ARBA00009477"/>
    </source>
</evidence>
<proteinExistence type="inferred from homology"/>
<dbReference type="NCBIfam" id="TIGR01843">
    <property type="entry name" value="type_I_hlyD"/>
    <property type="match status" value="1"/>
</dbReference>
<dbReference type="PRINTS" id="PR01490">
    <property type="entry name" value="RTXTOXIND"/>
</dbReference>
<dbReference type="InterPro" id="IPR010129">
    <property type="entry name" value="T1SS_HlyD"/>
</dbReference>
<comment type="subcellular location">
    <subcellularLocation>
        <location evidence="1 9">Cell inner membrane</location>
        <topology evidence="1 9">Single-pass membrane protein</topology>
    </subcellularLocation>
</comment>
<dbReference type="InterPro" id="IPR050739">
    <property type="entry name" value="MFP"/>
</dbReference>
<dbReference type="RefSeq" id="WP_323851736.1">
    <property type="nucleotide sequence ID" value="NZ_JACXBD010000030.1"/>
</dbReference>
<dbReference type="Proteomes" id="UP001193920">
    <property type="component" value="Unassembled WGS sequence"/>
</dbReference>
<dbReference type="Pfam" id="PF25994">
    <property type="entry name" value="HH_AprE"/>
    <property type="match status" value="1"/>
</dbReference>
<evidence type="ECO:0000256" key="6">
    <source>
        <dbReference type="ARBA" id="ARBA00022692"/>
    </source>
</evidence>
<comment type="similarity">
    <text evidence="2 9">Belongs to the membrane fusion protein (MFP) (TC 8.A.1) family.</text>
</comment>
<dbReference type="InterPro" id="IPR058982">
    <property type="entry name" value="Beta-barrel_AprE"/>
</dbReference>
<evidence type="ECO:0000259" key="11">
    <source>
        <dbReference type="Pfam" id="PF25994"/>
    </source>
</evidence>
<keyword evidence="8 9" id="KW-0472">Membrane</keyword>
<evidence type="ECO:0000256" key="8">
    <source>
        <dbReference type="ARBA" id="ARBA00023136"/>
    </source>
</evidence>
<name>A0AAW3Z0S8_9GAMM</name>
<feature type="domain" description="AprE-like beta-barrel" evidence="12">
    <location>
        <begin position="333"/>
        <end position="422"/>
    </location>
</feature>
<evidence type="ECO:0000256" key="7">
    <source>
        <dbReference type="ARBA" id="ARBA00022989"/>
    </source>
</evidence>
<protein>
    <recommendedName>
        <fullName evidence="9">Membrane fusion protein (MFP) family protein</fullName>
    </recommendedName>
</protein>
<keyword evidence="10" id="KW-0175">Coiled coil</keyword>
<evidence type="ECO:0000256" key="9">
    <source>
        <dbReference type="RuleBase" id="RU365093"/>
    </source>
</evidence>
<gene>
    <name evidence="13" type="ORF">ID854_16650</name>
</gene>
<reference evidence="13" key="1">
    <citation type="submission" date="2020-09" db="EMBL/GenBank/DDBJ databases">
        <authorList>
            <person name="Palma L."/>
            <person name="Caballero P."/>
            <person name="Berry C."/>
            <person name="Del Valle E."/>
        </authorList>
    </citation>
    <scope>NUCLEOTIDE SEQUENCE</scope>
    <source>
        <strain evidence="13">M</strain>
    </source>
</reference>
<organism evidence="13">
    <name type="scientific">Xenorhabdus szentirmaii</name>
    <dbReference type="NCBI Taxonomy" id="290112"/>
    <lineage>
        <taxon>Bacteria</taxon>
        <taxon>Pseudomonadati</taxon>
        <taxon>Pseudomonadota</taxon>
        <taxon>Gammaproteobacteria</taxon>
        <taxon>Enterobacterales</taxon>
        <taxon>Morganellaceae</taxon>
        <taxon>Xenorhabdus</taxon>
    </lineage>
</organism>
<dbReference type="InterPro" id="IPR058781">
    <property type="entry name" value="HH_AprE-like"/>
</dbReference>
<keyword evidence="6 9" id="KW-0812">Transmembrane</keyword>
<feature type="coiled-coil region" evidence="10">
    <location>
        <begin position="235"/>
        <end position="291"/>
    </location>
</feature>
<dbReference type="GO" id="GO:0005886">
    <property type="term" value="C:plasma membrane"/>
    <property type="evidence" value="ECO:0007669"/>
    <property type="project" value="UniProtKB-SubCell"/>
</dbReference>
<dbReference type="PROSITE" id="PS00543">
    <property type="entry name" value="HLYD_FAMILY"/>
    <property type="match status" value="1"/>
</dbReference>
<evidence type="ECO:0000256" key="10">
    <source>
        <dbReference type="SAM" id="Coils"/>
    </source>
</evidence>
<feature type="transmembrane region" description="Helical" evidence="9">
    <location>
        <begin position="28"/>
        <end position="46"/>
    </location>
</feature>
<dbReference type="Gene3D" id="2.40.50.100">
    <property type="match status" value="2"/>
</dbReference>
<sequence>MSYQTNAKDAQNEVSELLPLDANRYLRIGWLIIGIGILGFFIWAAFAPLDKGVASSGTVVVDGNRKTVQSPVNGIIRQIEVKEGELVKAGQILVQLSQVQVNAQIDSLKQQFYTKLATEARLLAEQQGQEEIVFPSALLTQQSEQRIDDILALQKQLFLSRREMLRSDLAGMRQAEEGMNFQIKGLKEALESKRQQLASLKEQVANLQPLTEEGFFPRNRYLELLRNESELSGSMAEMTGKIGQLEKQRQETLQRIIQQQADYQREVRSQLADVQVAANELKNKLETAEFDLSHTSIIAPVDGSVVGLNVFTQGGVVTPGEKLMEILPVQSELEVEARLMVHLIDKVAVGQDVDLMFTAFNQNRTPKVTGKVAVISADRLVDEVTREPYYQMRLKVAPEEREKLAGLHIKPGMPVEVFVKTGSRSLLSYLFKPLVDRASTSLIEE</sequence>
<evidence type="ECO:0000259" key="12">
    <source>
        <dbReference type="Pfam" id="PF26002"/>
    </source>
</evidence>
<dbReference type="AlphaFoldDB" id="A0AAW3Z0S8"/>
<feature type="domain" description="AprE-like long alpha-helical hairpin" evidence="11">
    <location>
        <begin position="102"/>
        <end position="289"/>
    </location>
</feature>
<dbReference type="SUPFAM" id="SSF111369">
    <property type="entry name" value="HlyD-like secretion proteins"/>
    <property type="match status" value="2"/>
</dbReference>
<evidence type="ECO:0000256" key="3">
    <source>
        <dbReference type="ARBA" id="ARBA00022448"/>
    </source>
</evidence>
<dbReference type="Gene3D" id="2.40.30.170">
    <property type="match status" value="1"/>
</dbReference>
<dbReference type="PANTHER" id="PTHR30386:SF17">
    <property type="entry name" value="ALKALINE PROTEASE SECRETION PROTEIN APRE"/>
    <property type="match status" value="1"/>
</dbReference>
<dbReference type="EMBL" id="JACXBF010000436">
    <property type="protein sequence ID" value="MBD2802018.1"/>
    <property type="molecule type" value="Genomic_DNA"/>
</dbReference>
<dbReference type="GO" id="GO:0009306">
    <property type="term" value="P:protein secretion"/>
    <property type="evidence" value="ECO:0007669"/>
    <property type="project" value="InterPro"/>
</dbReference>
<reference evidence="13" key="2">
    <citation type="journal article" date="2024" name="Toxins">
        <title>Genome Sequence Analysis of Native Xenorhabdus Strains Isolated from Entomopathogenic Nematodes in Argentina.</title>
        <authorList>
            <person name="Palma L."/>
            <person name="Frizzo L."/>
            <person name="Kaiser S."/>
            <person name="Berry C."/>
            <person name="Caballero P."/>
            <person name="Bode H.B."/>
            <person name="Del Valle E.E."/>
        </authorList>
    </citation>
    <scope>NUCLEOTIDE SEQUENCE</scope>
    <source>
        <strain evidence="13">M</strain>
    </source>
</reference>
<dbReference type="Gene3D" id="1.10.287.470">
    <property type="entry name" value="Helix hairpin bin"/>
    <property type="match status" value="1"/>
</dbReference>
<evidence type="ECO:0000313" key="13">
    <source>
        <dbReference type="EMBL" id="MBD2802018.1"/>
    </source>
</evidence>
<keyword evidence="3 9" id="KW-0813">Transport</keyword>
<dbReference type="InterPro" id="IPR006144">
    <property type="entry name" value="Secretion_HlyD_CS"/>
</dbReference>
<evidence type="ECO:0000256" key="5">
    <source>
        <dbReference type="ARBA" id="ARBA00022519"/>
    </source>
</evidence>
<keyword evidence="5 9" id="KW-0997">Cell inner membrane</keyword>
<evidence type="ECO:0000256" key="1">
    <source>
        <dbReference type="ARBA" id="ARBA00004377"/>
    </source>
</evidence>
<evidence type="ECO:0000256" key="4">
    <source>
        <dbReference type="ARBA" id="ARBA00022475"/>
    </source>
</evidence>
<accession>A0AAW3Z0S8</accession>
<comment type="caution">
    <text evidence="13">The sequence shown here is derived from an EMBL/GenBank/DDBJ whole genome shotgun (WGS) entry which is preliminary data.</text>
</comment>
<dbReference type="PANTHER" id="PTHR30386">
    <property type="entry name" value="MEMBRANE FUSION SUBUNIT OF EMRAB-TOLC MULTIDRUG EFFLUX PUMP"/>
    <property type="match status" value="1"/>
</dbReference>
<keyword evidence="7 9" id="KW-1133">Transmembrane helix</keyword>